<evidence type="ECO:0000256" key="1">
    <source>
        <dbReference type="SAM" id="Phobius"/>
    </source>
</evidence>
<dbReference type="InParanoid" id="Q9TZ73"/>
<dbReference type="AlphaFoldDB" id="Q9TZ73"/>
<dbReference type="EMBL" id="BX284603">
    <property type="protein sequence ID" value="CCD70931.1"/>
    <property type="molecule type" value="Genomic_DNA"/>
</dbReference>
<reference evidence="2 3" key="1">
    <citation type="journal article" date="1998" name="Science">
        <title>Genome sequence of the nematode C. elegans: a platform for investigating biology.</title>
        <authorList>
            <consortium name="The C. elegans sequencing consortium"/>
            <person name="Sulson J.E."/>
            <person name="Waterston R."/>
        </authorList>
    </citation>
    <scope>NUCLEOTIDE SEQUENCE [LARGE SCALE GENOMIC DNA]</scope>
    <source>
        <strain evidence="2 3">Bristol N2</strain>
    </source>
</reference>
<proteinExistence type="predicted"/>
<accession>Q9TZ73</accession>
<gene>
    <name evidence="2" type="ORF">CELE_F40G9.6</name>
    <name evidence="2 4" type="ORF">F40G9.6</name>
</gene>
<keyword evidence="1" id="KW-0472">Membrane</keyword>
<organism evidence="2 3">
    <name type="scientific">Caenorhabditis elegans</name>
    <dbReference type="NCBI Taxonomy" id="6239"/>
    <lineage>
        <taxon>Eukaryota</taxon>
        <taxon>Metazoa</taxon>
        <taxon>Ecdysozoa</taxon>
        <taxon>Nematoda</taxon>
        <taxon>Chromadorea</taxon>
        <taxon>Rhabditida</taxon>
        <taxon>Rhabditina</taxon>
        <taxon>Rhabditomorpha</taxon>
        <taxon>Rhabditoidea</taxon>
        <taxon>Rhabditidae</taxon>
        <taxon>Peloderinae</taxon>
        <taxon>Caenorhabditis</taxon>
    </lineage>
</organism>
<dbReference type="AGR" id="WB:WBGene00018242"/>
<feature type="transmembrane region" description="Helical" evidence="1">
    <location>
        <begin position="6"/>
        <end position="25"/>
    </location>
</feature>
<keyword evidence="3" id="KW-1185">Reference proteome</keyword>
<dbReference type="Bgee" id="WBGene00018242">
    <property type="expression patterns" value="Expressed in pharyngeal muscle cell (C elegans) and 3 other cell types or tissues"/>
</dbReference>
<dbReference type="Proteomes" id="UP000001940">
    <property type="component" value="Chromosome III"/>
</dbReference>
<protein>
    <submittedName>
        <fullName evidence="2">DUF148 domain-containing protein</fullName>
    </submittedName>
</protein>
<evidence type="ECO:0000313" key="2">
    <source>
        <dbReference type="EMBL" id="CCD70931.1"/>
    </source>
</evidence>
<dbReference type="GeneID" id="185555"/>
<dbReference type="HOGENOM" id="CLU_1688316_0_0_1"/>
<evidence type="ECO:0000313" key="4">
    <source>
        <dbReference type="WormBase" id="F40G9.6"/>
    </source>
</evidence>
<keyword evidence="1" id="KW-1133">Transmembrane helix</keyword>
<dbReference type="STRING" id="6239.F40G9.6.1"/>
<dbReference type="CTD" id="185555"/>
<dbReference type="RefSeq" id="NP_497170.1">
    <property type="nucleotide sequence ID" value="NM_064769.1"/>
</dbReference>
<evidence type="ECO:0000313" key="3">
    <source>
        <dbReference type="Proteomes" id="UP000001940"/>
    </source>
</evidence>
<dbReference type="PaxDb" id="6239-F40G9.6"/>
<dbReference type="SMR" id="Q9TZ73"/>
<dbReference type="KEGG" id="cel:CELE_F40G9.6"/>
<name>Q9TZ73_CAEEL</name>
<keyword evidence="1" id="KW-0812">Transmembrane</keyword>
<dbReference type="WormBase" id="F40G9.6">
    <property type="protein sequence ID" value="CE19853"/>
    <property type="gene ID" value="WBGene00018242"/>
</dbReference>
<dbReference type="UCSC" id="F40G9.6">
    <property type="organism name" value="c. elegans"/>
</dbReference>
<dbReference type="PIR" id="T33625">
    <property type="entry name" value="T33625"/>
</dbReference>
<sequence length="156" mass="17752">MLAAAAPQVSLIFFGISLIFIATVLQEQNQLFGTKLSALKTAIEEIHENVEKIMGNFTDSEKSDVGKTFDNVEYLLEKLRYTNLEDLSMKTITKVLREVLNLPDNFKVFNIFITDVEDVLKKLIKFLEDLPVLTLVNDIIPIMMKSILEDLSNKKL</sequence>